<organism evidence="1 2">
    <name type="scientific">Candidatus Propionivibrio dominans</name>
    <dbReference type="NCBI Taxonomy" id="2954373"/>
    <lineage>
        <taxon>Bacteria</taxon>
        <taxon>Pseudomonadati</taxon>
        <taxon>Pseudomonadota</taxon>
        <taxon>Betaproteobacteria</taxon>
        <taxon>Rhodocyclales</taxon>
        <taxon>Rhodocyclaceae</taxon>
        <taxon>Propionivibrio</taxon>
    </lineage>
</organism>
<dbReference type="EMBL" id="JADJNC010000048">
    <property type="protein sequence ID" value="MBK7424776.1"/>
    <property type="molecule type" value="Genomic_DNA"/>
</dbReference>
<name>A0A9D7FHA4_9RHOO</name>
<reference evidence="1" key="1">
    <citation type="submission" date="2020-10" db="EMBL/GenBank/DDBJ databases">
        <title>Connecting structure to function with the recovery of over 1000 high-quality activated sludge metagenome-assembled genomes encoding full-length rRNA genes using long-read sequencing.</title>
        <authorList>
            <person name="Singleton C.M."/>
            <person name="Petriglieri F."/>
            <person name="Kristensen J.M."/>
            <person name="Kirkegaard R.H."/>
            <person name="Michaelsen T.Y."/>
            <person name="Andersen M.H."/>
            <person name="Karst S.M."/>
            <person name="Dueholm M.S."/>
            <person name="Nielsen P.H."/>
            <person name="Albertsen M."/>
        </authorList>
    </citation>
    <scope>NUCLEOTIDE SEQUENCE</scope>
    <source>
        <strain evidence="1">EsbW_18-Q3-R4-48_MAXAC.044</strain>
    </source>
</reference>
<gene>
    <name evidence="1" type="ORF">IPJ48_17770</name>
</gene>
<feature type="non-terminal residue" evidence="1">
    <location>
        <position position="79"/>
    </location>
</feature>
<comment type="caution">
    <text evidence="1">The sequence shown here is derived from an EMBL/GenBank/DDBJ whole genome shotgun (WGS) entry which is preliminary data.</text>
</comment>
<accession>A0A9D7FHA4</accession>
<sequence>MILGFIPQLLGGEMGQQQSTEASGAAAKALLPFKIKLAEAVARGEIDAAQLQGLLAKFNLEAAQPPVANPDATIPEGFS</sequence>
<dbReference type="AlphaFoldDB" id="A0A9D7FHA4"/>
<evidence type="ECO:0000313" key="1">
    <source>
        <dbReference type="EMBL" id="MBK7424776.1"/>
    </source>
</evidence>
<evidence type="ECO:0000313" key="2">
    <source>
        <dbReference type="Proteomes" id="UP000886602"/>
    </source>
</evidence>
<protein>
    <submittedName>
        <fullName evidence="1">Uncharacterized protein</fullName>
    </submittedName>
</protein>
<proteinExistence type="predicted"/>
<dbReference type="Proteomes" id="UP000886602">
    <property type="component" value="Unassembled WGS sequence"/>
</dbReference>